<organism evidence="2 3">
    <name type="scientific">Talaromyces stipitatus (strain ATCC 10500 / CBS 375.48 / QM 6759 / NRRL 1006)</name>
    <name type="common">Penicillium stipitatum</name>
    <dbReference type="NCBI Taxonomy" id="441959"/>
    <lineage>
        <taxon>Eukaryota</taxon>
        <taxon>Fungi</taxon>
        <taxon>Dikarya</taxon>
        <taxon>Ascomycota</taxon>
        <taxon>Pezizomycotina</taxon>
        <taxon>Eurotiomycetes</taxon>
        <taxon>Eurotiomycetidae</taxon>
        <taxon>Eurotiales</taxon>
        <taxon>Trichocomaceae</taxon>
        <taxon>Talaromyces</taxon>
        <taxon>Talaromyces sect. Talaromyces</taxon>
    </lineage>
</organism>
<dbReference type="Proteomes" id="UP000001745">
    <property type="component" value="Unassembled WGS sequence"/>
</dbReference>
<sequence length="115" mass="13302">MASKFIEILDENRSNPLSHHHHRSSNWDVKLEDVLADQEATIHNNQHRRSRSRSRSSTRSSSFRKSHEYSRGSNNNNQPRLSMKFVSFVVTDVADFTGAENKRLRKFTLTGGFGR</sequence>
<evidence type="ECO:0000256" key="1">
    <source>
        <dbReference type="SAM" id="MobiDB-lite"/>
    </source>
</evidence>
<reference evidence="3" key="1">
    <citation type="journal article" date="2015" name="Genome Announc.">
        <title>Genome sequence of the AIDS-associated pathogen Penicillium marneffei (ATCC18224) and its near taxonomic relative Talaromyces stipitatus (ATCC10500).</title>
        <authorList>
            <person name="Nierman W.C."/>
            <person name="Fedorova-Abrams N.D."/>
            <person name="Andrianopoulos A."/>
        </authorList>
    </citation>
    <scope>NUCLEOTIDE SEQUENCE [LARGE SCALE GENOMIC DNA]</scope>
    <source>
        <strain evidence="3">ATCC 10500 / CBS 375.48 / QM 6759 / NRRL 1006</strain>
    </source>
</reference>
<dbReference type="RefSeq" id="XP_002487139.1">
    <property type="nucleotide sequence ID" value="XM_002487094.1"/>
</dbReference>
<name>B8MRD3_TALSN</name>
<dbReference type="STRING" id="441959.B8MRD3"/>
<dbReference type="OrthoDB" id="4201296at2759"/>
<proteinExistence type="predicted"/>
<feature type="compositionally biased region" description="Basic residues" evidence="1">
    <location>
        <begin position="45"/>
        <end position="56"/>
    </location>
</feature>
<evidence type="ECO:0000313" key="3">
    <source>
        <dbReference type="Proteomes" id="UP000001745"/>
    </source>
</evidence>
<dbReference type="EMBL" id="EQ962659">
    <property type="protein sequence ID" value="EED13028.1"/>
    <property type="molecule type" value="Genomic_DNA"/>
</dbReference>
<feature type="region of interest" description="Disordered" evidence="1">
    <location>
        <begin position="38"/>
        <end position="81"/>
    </location>
</feature>
<keyword evidence="3" id="KW-1185">Reference proteome</keyword>
<accession>B8MRD3</accession>
<gene>
    <name evidence="2" type="ORF">TSTA_055330</name>
</gene>
<feature type="compositionally biased region" description="Polar residues" evidence="1">
    <location>
        <begin position="71"/>
        <end position="80"/>
    </location>
</feature>
<dbReference type="AlphaFoldDB" id="B8MRD3"/>
<evidence type="ECO:0000313" key="2">
    <source>
        <dbReference type="EMBL" id="EED13028.1"/>
    </source>
</evidence>
<dbReference type="VEuPathDB" id="FungiDB:TSTA_055330"/>
<dbReference type="InParanoid" id="B8MRD3"/>
<dbReference type="HOGENOM" id="CLU_2110596_0_0_1"/>
<dbReference type="GeneID" id="8102226"/>
<protein>
    <submittedName>
        <fullName evidence="2">Uncharacterized protein</fullName>
    </submittedName>
</protein>